<dbReference type="SUPFAM" id="SSF53850">
    <property type="entry name" value="Periplasmic binding protein-like II"/>
    <property type="match status" value="1"/>
</dbReference>
<reference evidence="1" key="1">
    <citation type="submission" date="2023-06" db="EMBL/GenBank/DDBJ databases">
        <title>Genome-scale phylogeny and comparative genomics of the fungal order Sordariales.</title>
        <authorList>
            <consortium name="Lawrence Berkeley National Laboratory"/>
            <person name="Hensen N."/>
            <person name="Bonometti L."/>
            <person name="Westerberg I."/>
            <person name="Brannstrom I.O."/>
            <person name="Guillou S."/>
            <person name="Cros-Aarteil S."/>
            <person name="Calhoun S."/>
            <person name="Haridas S."/>
            <person name="Kuo A."/>
            <person name="Mondo S."/>
            <person name="Pangilinan J."/>
            <person name="Riley R."/>
            <person name="Labutti K."/>
            <person name="Andreopoulos B."/>
            <person name="Lipzen A."/>
            <person name="Chen C."/>
            <person name="Yanf M."/>
            <person name="Daum C."/>
            <person name="Ng V."/>
            <person name="Clum A."/>
            <person name="Steindorff A."/>
            <person name="Ohm R."/>
            <person name="Martin F."/>
            <person name="Silar P."/>
            <person name="Natvig D."/>
            <person name="Lalanne C."/>
            <person name="Gautier V."/>
            <person name="Ament-Velasquez S.L."/>
            <person name="Kruys A."/>
            <person name="Hutchinson M.I."/>
            <person name="Powell A.J."/>
            <person name="Barry K."/>
            <person name="Miller A.N."/>
            <person name="Grigoriev I.V."/>
            <person name="Debuchy R."/>
            <person name="Gladieux P."/>
            <person name="Thoren M.H."/>
            <person name="Johannesson H."/>
        </authorList>
    </citation>
    <scope>NUCLEOTIDE SEQUENCE</scope>
    <source>
        <strain evidence="1">CBS 606.72</strain>
    </source>
</reference>
<sequence>MMVLGSWSIVQMQQVATSKEDIQNWPFPHQTNSKFYSVIGSEYKNAINFNSKNKAVARAWIDWFTSC</sequence>
<comment type="caution">
    <text evidence="1">The sequence shown here is derived from an EMBL/GenBank/DDBJ whole genome shotgun (WGS) entry which is preliminary data.</text>
</comment>
<gene>
    <name evidence="1" type="ORF">B0T14DRAFT_520609</name>
</gene>
<dbReference type="Gene3D" id="3.40.190.10">
    <property type="entry name" value="Periplasmic binding protein-like II"/>
    <property type="match status" value="1"/>
</dbReference>
<evidence type="ECO:0000313" key="2">
    <source>
        <dbReference type="Proteomes" id="UP001175000"/>
    </source>
</evidence>
<evidence type="ECO:0000313" key="1">
    <source>
        <dbReference type="EMBL" id="KAK0620111.1"/>
    </source>
</evidence>
<accession>A0AA39WR81</accession>
<organism evidence="1 2">
    <name type="scientific">Immersiella caudata</name>
    <dbReference type="NCBI Taxonomy" id="314043"/>
    <lineage>
        <taxon>Eukaryota</taxon>
        <taxon>Fungi</taxon>
        <taxon>Dikarya</taxon>
        <taxon>Ascomycota</taxon>
        <taxon>Pezizomycotina</taxon>
        <taxon>Sordariomycetes</taxon>
        <taxon>Sordariomycetidae</taxon>
        <taxon>Sordariales</taxon>
        <taxon>Lasiosphaeriaceae</taxon>
        <taxon>Immersiella</taxon>
    </lineage>
</organism>
<proteinExistence type="predicted"/>
<dbReference type="AlphaFoldDB" id="A0AA39WR81"/>
<protein>
    <submittedName>
        <fullName evidence="1">Uncharacterized protein</fullName>
    </submittedName>
</protein>
<dbReference type="Proteomes" id="UP001175000">
    <property type="component" value="Unassembled WGS sequence"/>
</dbReference>
<dbReference type="EMBL" id="JAULSU010000004">
    <property type="protein sequence ID" value="KAK0620111.1"/>
    <property type="molecule type" value="Genomic_DNA"/>
</dbReference>
<keyword evidence="2" id="KW-1185">Reference proteome</keyword>
<name>A0AA39WR81_9PEZI</name>